<comment type="caution">
    <text evidence="1">The sequence shown here is derived from an EMBL/GenBank/DDBJ whole genome shotgun (WGS) entry which is preliminary data.</text>
</comment>
<dbReference type="Proteomes" id="UP001205890">
    <property type="component" value="Unassembled WGS sequence"/>
</dbReference>
<dbReference type="PIRSF" id="PIRSF006173">
    <property type="entry name" value="UCP006173"/>
    <property type="match status" value="1"/>
</dbReference>
<sequence length="144" mass="16118">MDRAQWESLCDGCGRCCLVKLEDEDTGRIHATDIACRLFDAATCRCADYENRTTVVPDCVGLTPEAVRTLTWLPPTCGYRLVAEGRDLPWWHPLVSGTPETVEQAGVSVKGKVHCREDEIALEDVVDRIRPWPLAWPKKAGRKP</sequence>
<dbReference type="InterPro" id="IPR005358">
    <property type="entry name" value="Puta_zinc/iron-chelating_dom"/>
</dbReference>
<dbReference type="NCBIfam" id="NF003501">
    <property type="entry name" value="PRK05170.1-5"/>
    <property type="match status" value="1"/>
</dbReference>
<keyword evidence="2" id="KW-1185">Reference proteome</keyword>
<accession>A0ABT1L8G6</accession>
<dbReference type="NCBIfam" id="NF003507">
    <property type="entry name" value="PRK05170.2-5"/>
    <property type="match status" value="1"/>
</dbReference>
<name>A0ABT1L8G6_9HYPH</name>
<protein>
    <submittedName>
        <fullName evidence="1">YcgN family cysteine cluster protein</fullName>
    </submittedName>
</protein>
<gene>
    <name evidence="1" type="ORF">NK718_04665</name>
</gene>
<proteinExistence type="predicted"/>
<reference evidence="1 2" key="1">
    <citation type="submission" date="2022-07" db="EMBL/GenBank/DDBJ databases">
        <authorList>
            <person name="Li W.-J."/>
            <person name="Deng Q.-Q."/>
        </authorList>
    </citation>
    <scope>NUCLEOTIDE SEQUENCE [LARGE SCALE GENOMIC DNA]</scope>
    <source>
        <strain evidence="1 2">SYSU M60028</strain>
    </source>
</reference>
<organism evidence="1 2">
    <name type="scientific">Alsobacter ponti</name>
    <dbReference type="NCBI Taxonomy" id="2962936"/>
    <lineage>
        <taxon>Bacteria</taxon>
        <taxon>Pseudomonadati</taxon>
        <taxon>Pseudomonadota</taxon>
        <taxon>Alphaproteobacteria</taxon>
        <taxon>Hyphomicrobiales</taxon>
        <taxon>Alsobacteraceae</taxon>
        <taxon>Alsobacter</taxon>
    </lineage>
</organism>
<evidence type="ECO:0000313" key="2">
    <source>
        <dbReference type="Proteomes" id="UP001205890"/>
    </source>
</evidence>
<dbReference type="EMBL" id="JANCLU010000003">
    <property type="protein sequence ID" value="MCP8937797.1"/>
    <property type="molecule type" value="Genomic_DNA"/>
</dbReference>
<dbReference type="Pfam" id="PF03692">
    <property type="entry name" value="CxxCxxCC"/>
    <property type="match status" value="1"/>
</dbReference>
<evidence type="ECO:0000313" key="1">
    <source>
        <dbReference type="EMBL" id="MCP8937797.1"/>
    </source>
</evidence>
<dbReference type="PANTHER" id="PTHR37421:SF1">
    <property type="entry name" value="UPF0260 PROTEIN YCGN"/>
    <property type="match status" value="1"/>
</dbReference>
<dbReference type="PANTHER" id="PTHR37421">
    <property type="entry name" value="UPF0260 PROTEIN YCGN"/>
    <property type="match status" value="1"/>
</dbReference>
<dbReference type="InterPro" id="IPR008228">
    <property type="entry name" value="UCP006173"/>
</dbReference>